<organism evidence="4">
    <name type="scientific">Psilocybe cubensis</name>
    <name type="common">Psychedelic mushroom</name>
    <name type="synonym">Stropharia cubensis</name>
    <dbReference type="NCBI Taxonomy" id="181762"/>
    <lineage>
        <taxon>Eukaryota</taxon>
        <taxon>Fungi</taxon>
        <taxon>Dikarya</taxon>
        <taxon>Basidiomycota</taxon>
        <taxon>Agaricomycotina</taxon>
        <taxon>Agaricomycetes</taxon>
        <taxon>Agaricomycetidae</taxon>
        <taxon>Agaricales</taxon>
        <taxon>Agaricineae</taxon>
        <taxon>Strophariaceae</taxon>
        <taxon>Psilocybe</taxon>
    </lineage>
</organism>
<proteinExistence type="inferred from homology"/>
<feature type="region of interest" description="Disordered" evidence="2">
    <location>
        <begin position="442"/>
        <end position="489"/>
    </location>
</feature>
<dbReference type="InterPro" id="IPR036457">
    <property type="entry name" value="PPM-type-like_dom_sf"/>
</dbReference>
<dbReference type="GO" id="GO:0004722">
    <property type="term" value="F:protein serine/threonine phosphatase activity"/>
    <property type="evidence" value="ECO:0007669"/>
    <property type="project" value="UniProtKB-EC"/>
</dbReference>
<feature type="compositionally biased region" description="Acidic residues" evidence="2">
    <location>
        <begin position="638"/>
        <end position="651"/>
    </location>
</feature>
<feature type="compositionally biased region" description="Polar residues" evidence="2">
    <location>
        <begin position="46"/>
        <end position="56"/>
    </location>
</feature>
<evidence type="ECO:0000256" key="2">
    <source>
        <dbReference type="SAM" id="MobiDB-lite"/>
    </source>
</evidence>
<feature type="compositionally biased region" description="Low complexity" evidence="2">
    <location>
        <begin position="351"/>
        <end position="384"/>
    </location>
</feature>
<feature type="compositionally biased region" description="Polar residues" evidence="2">
    <location>
        <begin position="15"/>
        <end position="34"/>
    </location>
</feature>
<dbReference type="InterPro" id="IPR039123">
    <property type="entry name" value="PPTC7"/>
</dbReference>
<feature type="region of interest" description="Disordered" evidence="2">
    <location>
        <begin position="1"/>
        <end position="104"/>
    </location>
</feature>
<dbReference type="PANTHER" id="PTHR12320">
    <property type="entry name" value="PROTEIN PHOSPHATASE 2C"/>
    <property type="match status" value="1"/>
</dbReference>
<feature type="compositionally biased region" description="Basic and acidic residues" evidence="2">
    <location>
        <begin position="389"/>
        <end position="400"/>
    </location>
</feature>
<sequence length="706" mass="75235">MSRMRQRLLVLPRVRSNSLSTLTAQPPTSTSRPVLTTPPRLPSEAPKQSQHSQLALTQPAPANQPPLTNPAPLSPPLLPALVHLPEQPPPTHAAAAAAASPRAHKRQRLRYQLDVGAYGIPKHRPHTRAYHSSASPSTSQYPHTALSVQVGEDSYFVCDNAMGIADGVGGWSRSQTPNPAHPTPSALFSRRLMHFCAAEIEALDASAHDQTPFRPDPTARPPTTHFSFTHHLKPRTSFGPASYTPFAVPAPPSTPGPFSFSDLQDSLTSSLEELEEGIDILRILERAYDSTVKVHHLPPASSSIETPIPLTTGSSTALLAVLDHPPPPGSGPLPHHPPAPEKNYALGSVYSHSPPALSPSSTASPSLSGSETSSTSSSPSPSSAIPQETEERTDAGRSQDQEAYDAVLRIAHLGDCMGMLVRGDAIAWRSDEMWWGYNHPLQLGPPRPSPSTSSSTSSKSTMHPSSQSSSSSSTSTTPTAHALPTQPHTCTLPVRSGDILILASDGLSDNLWDEDVLDEVVKVRAGCLSGSGGVSCALGSDLNGVRTGKLEPTEMPESSTTTLRRRAFAGMLAEALCSRAKRVSETRPPSHVMSKRSNKIKMKERGGRFGVDVIPEERECEIDAAKAGARTRAVREQESDEASEEEEEDEVPFARRARLAGRSFRGGKSDDISVVVALISPTSLSSTSTSSLSSNPNSTSTKAARL</sequence>
<dbReference type="SUPFAM" id="SSF81606">
    <property type="entry name" value="PP2C-like"/>
    <property type="match status" value="1"/>
</dbReference>
<feature type="region of interest" description="Disordered" evidence="2">
    <location>
        <begin position="319"/>
        <end position="400"/>
    </location>
</feature>
<evidence type="ECO:0000259" key="3">
    <source>
        <dbReference type="PROSITE" id="PS51746"/>
    </source>
</evidence>
<comment type="catalytic activity">
    <reaction evidence="1">
        <text>O-phospho-L-seryl-[protein] + H2O = L-seryl-[protein] + phosphate</text>
        <dbReference type="Rhea" id="RHEA:20629"/>
        <dbReference type="Rhea" id="RHEA-COMP:9863"/>
        <dbReference type="Rhea" id="RHEA-COMP:11604"/>
        <dbReference type="ChEBI" id="CHEBI:15377"/>
        <dbReference type="ChEBI" id="CHEBI:29999"/>
        <dbReference type="ChEBI" id="CHEBI:43474"/>
        <dbReference type="ChEBI" id="CHEBI:83421"/>
        <dbReference type="EC" id="3.1.3.16"/>
    </reaction>
</comment>
<keyword evidence="1" id="KW-0479">Metal-binding</keyword>
<dbReference type="InterPro" id="IPR001932">
    <property type="entry name" value="PPM-type_phosphatase-like_dom"/>
</dbReference>
<feature type="region of interest" description="Disordered" evidence="2">
    <location>
        <begin position="682"/>
        <end position="706"/>
    </location>
</feature>
<feature type="compositionally biased region" description="Low complexity" evidence="2">
    <location>
        <begin position="450"/>
        <end position="479"/>
    </location>
</feature>
<dbReference type="SMART" id="SM00332">
    <property type="entry name" value="PP2Cc"/>
    <property type="match status" value="1"/>
</dbReference>
<dbReference type="AlphaFoldDB" id="A0A8H7Y4I5"/>
<keyword evidence="1" id="KW-0460">Magnesium</keyword>
<feature type="compositionally biased region" description="Pro residues" evidence="2">
    <location>
        <begin position="324"/>
        <end position="337"/>
    </location>
</feature>
<evidence type="ECO:0000313" key="4">
    <source>
        <dbReference type="EMBL" id="KAG5172508.1"/>
    </source>
</evidence>
<feature type="compositionally biased region" description="Pro residues" evidence="2">
    <location>
        <begin position="62"/>
        <end position="78"/>
    </location>
</feature>
<dbReference type="EMBL" id="JAFIQS010000002">
    <property type="protein sequence ID" value="KAG5172508.1"/>
    <property type="molecule type" value="Genomic_DNA"/>
</dbReference>
<reference evidence="4" key="1">
    <citation type="submission" date="2021-02" db="EMBL/GenBank/DDBJ databases">
        <title>Psilocybe cubensis genome.</title>
        <authorList>
            <person name="Mckernan K.J."/>
            <person name="Crawford S."/>
            <person name="Trippe A."/>
            <person name="Kane L.T."/>
            <person name="Mclaughlin S."/>
        </authorList>
    </citation>
    <scope>NUCLEOTIDE SEQUENCE [LARGE SCALE GENOMIC DNA]</scope>
    <source>
        <strain evidence="4">MGC-MH-2018</strain>
    </source>
</reference>
<comment type="similarity">
    <text evidence="1">Belongs to the PP2C family.</text>
</comment>
<comment type="cofactor">
    <cofactor evidence="1">
        <name>Mn(2+)</name>
        <dbReference type="ChEBI" id="CHEBI:29035"/>
    </cofactor>
</comment>
<keyword evidence="1" id="KW-0464">Manganese</keyword>
<dbReference type="GO" id="GO:0046872">
    <property type="term" value="F:metal ion binding"/>
    <property type="evidence" value="ECO:0007669"/>
    <property type="project" value="UniProtKB-UniRule"/>
</dbReference>
<gene>
    <name evidence="4" type="ORF">JR316_002010</name>
</gene>
<comment type="caution">
    <text evidence="4">The sequence shown here is derived from an EMBL/GenBank/DDBJ whole genome shotgun (WGS) entry which is preliminary data.</text>
</comment>
<keyword evidence="1" id="KW-0904">Protein phosphatase</keyword>
<feature type="domain" description="PPM-type phosphatase" evidence="3">
    <location>
        <begin position="132"/>
        <end position="679"/>
    </location>
</feature>
<feature type="region of interest" description="Disordered" evidence="2">
    <location>
        <begin position="625"/>
        <end position="654"/>
    </location>
</feature>
<protein>
    <recommendedName>
        <fullName evidence="1">Protein phosphatase</fullName>
        <ecNumber evidence="1">3.1.3.16</ecNumber>
    </recommendedName>
</protein>
<name>A0A8H7Y4I5_PSICU</name>
<keyword evidence="1" id="KW-0378">Hydrolase</keyword>
<dbReference type="OrthoDB" id="60843at2759"/>
<comment type="cofactor">
    <cofactor evidence="1">
        <name>Mg(2+)</name>
        <dbReference type="ChEBI" id="CHEBI:18420"/>
    </cofactor>
</comment>
<dbReference type="EC" id="3.1.3.16" evidence="1"/>
<dbReference type="PANTHER" id="PTHR12320:SF84">
    <property type="entry name" value="PROTEIN PHOSPHATASE"/>
    <property type="match status" value="1"/>
</dbReference>
<evidence type="ECO:0000256" key="1">
    <source>
        <dbReference type="RuleBase" id="RU366020"/>
    </source>
</evidence>
<accession>A0A8H7Y4I5</accession>
<dbReference type="PROSITE" id="PS51746">
    <property type="entry name" value="PPM_2"/>
    <property type="match status" value="1"/>
</dbReference>
<comment type="catalytic activity">
    <reaction evidence="1">
        <text>O-phospho-L-threonyl-[protein] + H2O = L-threonyl-[protein] + phosphate</text>
        <dbReference type="Rhea" id="RHEA:47004"/>
        <dbReference type="Rhea" id="RHEA-COMP:11060"/>
        <dbReference type="Rhea" id="RHEA-COMP:11605"/>
        <dbReference type="ChEBI" id="CHEBI:15377"/>
        <dbReference type="ChEBI" id="CHEBI:30013"/>
        <dbReference type="ChEBI" id="CHEBI:43474"/>
        <dbReference type="ChEBI" id="CHEBI:61977"/>
        <dbReference type="EC" id="3.1.3.16"/>
    </reaction>
</comment>
<dbReference type="Gene3D" id="3.60.40.10">
    <property type="entry name" value="PPM-type phosphatase domain"/>
    <property type="match status" value="1"/>
</dbReference>